<dbReference type="EMBL" id="VJZD01000390">
    <property type="protein sequence ID" value="MPY37935.1"/>
    <property type="molecule type" value="Genomic_DNA"/>
</dbReference>
<dbReference type="RefSeq" id="WP_152895480.1">
    <property type="nucleotide sequence ID" value="NZ_VJZD01000390.1"/>
</dbReference>
<protein>
    <submittedName>
        <fullName evidence="1">Uncharacterized protein</fullName>
    </submittedName>
</protein>
<name>A0A5N8VVI3_9ACTN</name>
<accession>A0A5N8VVI3</accession>
<dbReference type="AlphaFoldDB" id="A0A5N8VVI3"/>
<evidence type="ECO:0000313" key="1">
    <source>
        <dbReference type="EMBL" id="MPY37935.1"/>
    </source>
</evidence>
<dbReference type="Proteomes" id="UP000325849">
    <property type="component" value="Unassembled WGS sequence"/>
</dbReference>
<proteinExistence type="predicted"/>
<evidence type="ECO:0000313" key="2">
    <source>
        <dbReference type="Proteomes" id="UP000325849"/>
    </source>
</evidence>
<comment type="caution">
    <text evidence="1">The sequence shown here is derived from an EMBL/GenBank/DDBJ whole genome shotgun (WGS) entry which is preliminary data.</text>
</comment>
<sequence length="89" mass="10127">MRKHWAYQFRDSPGRDDVEALAEVNGMPRQVWVRQCPNTDGLVDGYVLGYADPSAQTAVYTWVRRGEPDSVAAYLLELLAEVCPRESPW</sequence>
<keyword evidence="2" id="KW-1185">Reference proteome</keyword>
<gene>
    <name evidence="1" type="ORF">FNH09_44025</name>
</gene>
<organism evidence="1 2">
    <name type="scientific">Streptomyces adustus</name>
    <dbReference type="NCBI Taxonomy" id="1609272"/>
    <lineage>
        <taxon>Bacteria</taxon>
        <taxon>Bacillati</taxon>
        <taxon>Actinomycetota</taxon>
        <taxon>Actinomycetes</taxon>
        <taxon>Kitasatosporales</taxon>
        <taxon>Streptomycetaceae</taxon>
        <taxon>Streptomyces</taxon>
    </lineage>
</organism>
<reference evidence="1 2" key="1">
    <citation type="submission" date="2019-07" db="EMBL/GenBank/DDBJ databases">
        <title>New species of Amycolatopsis and Streptomyces.</title>
        <authorList>
            <person name="Duangmal K."/>
            <person name="Teo W.F.A."/>
            <person name="Lipun K."/>
        </authorList>
    </citation>
    <scope>NUCLEOTIDE SEQUENCE [LARGE SCALE GENOMIC DNA]</scope>
    <source>
        <strain evidence="1 2">NBRC 109810</strain>
    </source>
</reference>
<dbReference type="OrthoDB" id="8894489at2"/>